<evidence type="ECO:0008006" key="3">
    <source>
        <dbReference type="Google" id="ProtNLM"/>
    </source>
</evidence>
<organism evidence="1 2">
    <name type="scientific">Acyrthosiphon pisum</name>
    <name type="common">Pea aphid</name>
    <dbReference type="NCBI Taxonomy" id="7029"/>
    <lineage>
        <taxon>Eukaryota</taxon>
        <taxon>Metazoa</taxon>
        <taxon>Ecdysozoa</taxon>
        <taxon>Arthropoda</taxon>
        <taxon>Hexapoda</taxon>
        <taxon>Insecta</taxon>
        <taxon>Pterygota</taxon>
        <taxon>Neoptera</taxon>
        <taxon>Paraneoptera</taxon>
        <taxon>Hemiptera</taxon>
        <taxon>Sternorrhyncha</taxon>
        <taxon>Aphidomorpha</taxon>
        <taxon>Aphidoidea</taxon>
        <taxon>Aphididae</taxon>
        <taxon>Macrosiphini</taxon>
        <taxon>Acyrthosiphon</taxon>
    </lineage>
</organism>
<reference evidence="2" key="1">
    <citation type="submission" date="2010-06" db="EMBL/GenBank/DDBJ databases">
        <authorList>
            <person name="Jiang H."/>
            <person name="Abraham K."/>
            <person name="Ali S."/>
            <person name="Alsbrooks S.L."/>
            <person name="Anim B.N."/>
            <person name="Anosike U.S."/>
            <person name="Attaway T."/>
            <person name="Bandaranaike D.P."/>
            <person name="Battles P.K."/>
            <person name="Bell S.N."/>
            <person name="Bell A.V."/>
            <person name="Beltran B."/>
            <person name="Bickham C."/>
            <person name="Bustamante Y."/>
            <person name="Caleb T."/>
            <person name="Canada A."/>
            <person name="Cardenas V."/>
            <person name="Carter K."/>
            <person name="Chacko J."/>
            <person name="Chandrabose M.N."/>
            <person name="Chavez D."/>
            <person name="Chavez A."/>
            <person name="Chen L."/>
            <person name="Chu H.-S."/>
            <person name="Claassen K.J."/>
            <person name="Cockrell R."/>
            <person name="Collins M."/>
            <person name="Cooper J.A."/>
            <person name="Cree A."/>
            <person name="Curry S.M."/>
            <person name="Da Y."/>
            <person name="Dao M.D."/>
            <person name="Das B."/>
            <person name="Davila M.-L."/>
            <person name="Davy-Carroll L."/>
            <person name="Denson S."/>
            <person name="Dinh H."/>
            <person name="Ebong V.E."/>
            <person name="Edwards J.R."/>
            <person name="Egan A."/>
            <person name="El-Daye J."/>
            <person name="Escobedo L."/>
            <person name="Fernandez S."/>
            <person name="Fernando P.R."/>
            <person name="Flagg N."/>
            <person name="Forbes L.D."/>
            <person name="Fowler R.G."/>
            <person name="Fu Q."/>
            <person name="Gabisi R.A."/>
            <person name="Ganer J."/>
            <person name="Garbino Pronczuk A."/>
            <person name="Garcia R.M."/>
            <person name="Garner T."/>
            <person name="Garrett T.E."/>
            <person name="Gonzalez D.A."/>
            <person name="Hamid H."/>
            <person name="Hawkins E.S."/>
            <person name="Hirani K."/>
            <person name="Hogues M.E."/>
            <person name="Hollins B."/>
            <person name="Hsiao C.-H."/>
            <person name="Jabil R."/>
            <person name="James M.L."/>
            <person name="Jhangiani S.N."/>
            <person name="Johnson B."/>
            <person name="Johnson Q."/>
            <person name="Joshi V."/>
            <person name="Kalu J.B."/>
            <person name="Kam C."/>
            <person name="Kashfia A."/>
            <person name="Keebler J."/>
            <person name="Kisamo H."/>
            <person name="Kovar C.L."/>
            <person name="Lago L.A."/>
            <person name="Lai C.-Y."/>
            <person name="Laidlaw J."/>
            <person name="Lara F."/>
            <person name="Le T.-K."/>
            <person name="Lee S.L."/>
            <person name="Legall F.H."/>
            <person name="Lemon S.J."/>
            <person name="Lewis L.R."/>
            <person name="Li B."/>
            <person name="Liu Y."/>
            <person name="Liu Y.-S."/>
            <person name="Lopez J."/>
            <person name="Lozado R.J."/>
            <person name="Lu J."/>
            <person name="Madu R.C."/>
            <person name="Maheshwari M."/>
            <person name="Maheshwari R."/>
            <person name="Malloy K."/>
            <person name="Martinez E."/>
            <person name="Mathew T."/>
            <person name="Mercado I.C."/>
            <person name="Mercado C."/>
            <person name="Meyer B."/>
            <person name="Montgomery K."/>
            <person name="Morgan M.B."/>
            <person name="Munidasa M."/>
            <person name="Nazareth L.V."/>
            <person name="Nelson J."/>
            <person name="Ng B.M."/>
            <person name="Nguyen N.B."/>
            <person name="Nguyen P.Q."/>
            <person name="Nguyen T."/>
            <person name="Obregon M."/>
            <person name="Okwuonu G.O."/>
            <person name="Onwere C.G."/>
            <person name="Orozco G."/>
            <person name="Parra A."/>
            <person name="Patel S."/>
            <person name="Patil S."/>
            <person name="Perez A."/>
            <person name="Perez Y."/>
            <person name="Pham C."/>
            <person name="Primus E.L."/>
            <person name="Pu L.-L."/>
            <person name="Puazo M."/>
            <person name="Qin X."/>
            <person name="Quiroz J.B."/>
            <person name="Reese J."/>
            <person name="Richards S."/>
            <person name="Rives C.M."/>
            <person name="Robberts R."/>
            <person name="Ruiz S.J."/>
            <person name="Ruiz M.J."/>
            <person name="Santibanez J."/>
            <person name="Schneider B.W."/>
            <person name="Sisson I."/>
            <person name="Smith M."/>
            <person name="Sodergren E."/>
            <person name="Song X.-Z."/>
            <person name="Song B.B."/>
            <person name="Summersgill H."/>
            <person name="Thelus R."/>
            <person name="Thornton R.D."/>
            <person name="Trejos Z.Y."/>
            <person name="Usmani K."/>
            <person name="Vattathil S."/>
            <person name="Villasana D."/>
            <person name="Walker D.L."/>
            <person name="Wang S."/>
            <person name="Wang K."/>
            <person name="White C.S."/>
            <person name="Williams A.C."/>
            <person name="Williamson J."/>
            <person name="Wilson K."/>
            <person name="Woghiren I.O."/>
            <person name="Woodworth J.R."/>
            <person name="Worley K.C."/>
            <person name="Wright R.A."/>
            <person name="Wu W."/>
            <person name="Young L."/>
            <person name="Zhang L."/>
            <person name="Zhang J."/>
            <person name="Zhu Y."/>
            <person name="Muzny D.M."/>
            <person name="Weinstock G."/>
            <person name="Gibbs R.A."/>
        </authorList>
    </citation>
    <scope>NUCLEOTIDE SEQUENCE [LARGE SCALE GENOMIC DNA]</scope>
    <source>
        <strain evidence="2">LSR1</strain>
    </source>
</reference>
<keyword evidence="2" id="KW-1185">Reference proteome</keyword>
<sequence>MNIDIVPCIHRGILLNINNFIYKKNKDLLRKTDGKHVFYWICVNKCGAKIRTVETNEKKNELDKNSTFFPDQHCHAPDPIGLEIYQKSINECSTIVASHASKNSVQQLVKRQRRNVEIYKEPKSIDEICLAPTMCQTLKGELFLIKKKEKLLLFTTNDNCKYLSESICWLADGTFKACPQIFEQMYVIHGSIKSINIL</sequence>
<protein>
    <recommendedName>
        <fullName evidence="3">FLYWCH-type domain-containing protein</fullName>
    </recommendedName>
</protein>
<name>A0A8R2JS08_ACYPI</name>
<dbReference type="Gene3D" id="2.20.25.240">
    <property type="match status" value="1"/>
</dbReference>
<dbReference type="RefSeq" id="XP_029345289.1">
    <property type="nucleotide sequence ID" value="XM_029489429.1"/>
</dbReference>
<dbReference type="OrthoDB" id="6591636at2759"/>
<dbReference type="EnsemblMetazoa" id="XM_029489429.1">
    <property type="protein sequence ID" value="XP_029345289.1"/>
    <property type="gene ID" value="LOC115034064"/>
</dbReference>
<dbReference type="KEGG" id="api:115034064"/>
<dbReference type="Proteomes" id="UP000007819">
    <property type="component" value="Chromosome A2"/>
</dbReference>
<proteinExistence type="predicted"/>
<evidence type="ECO:0000313" key="2">
    <source>
        <dbReference type="Proteomes" id="UP000007819"/>
    </source>
</evidence>
<evidence type="ECO:0000313" key="1">
    <source>
        <dbReference type="EnsemblMetazoa" id="XP_029345289.1"/>
    </source>
</evidence>
<reference evidence="1" key="2">
    <citation type="submission" date="2022-06" db="UniProtKB">
        <authorList>
            <consortium name="EnsemblMetazoa"/>
        </authorList>
    </citation>
    <scope>IDENTIFICATION</scope>
</reference>
<dbReference type="GeneID" id="115034064"/>
<accession>A0A8R2JS08</accession>
<dbReference type="AlphaFoldDB" id="A0A8R2JS08"/>